<dbReference type="FunFam" id="3.30.200.20:FF:000039">
    <property type="entry name" value="receptor-like protein kinase FERONIA"/>
    <property type="match status" value="1"/>
</dbReference>
<evidence type="ECO:0000256" key="5">
    <source>
        <dbReference type="ARBA" id="ARBA00022840"/>
    </source>
</evidence>
<dbReference type="GO" id="GO:0005524">
    <property type="term" value="F:ATP binding"/>
    <property type="evidence" value="ECO:0007669"/>
    <property type="project" value="UniProtKB-KW"/>
</dbReference>
<dbReference type="GO" id="GO:0004672">
    <property type="term" value="F:protein kinase activity"/>
    <property type="evidence" value="ECO:0000318"/>
    <property type="project" value="GO_Central"/>
</dbReference>
<dbReference type="GO" id="GO:0004714">
    <property type="term" value="F:transmembrane receptor protein tyrosine kinase activity"/>
    <property type="evidence" value="ECO:0007669"/>
    <property type="project" value="InterPro"/>
</dbReference>
<dbReference type="InterPro" id="IPR000719">
    <property type="entry name" value="Prot_kinase_dom"/>
</dbReference>
<accession>A0A251V5M6</accession>
<gene>
    <name evidence="8" type="ORF">HannXRQ_Chr03g0069731</name>
    <name evidence="7" type="ORF">HanXRQr2_Chr03g0104631</name>
</gene>
<keyword evidence="3" id="KW-0547">Nucleotide-binding</keyword>
<dbReference type="Proteomes" id="UP000215914">
    <property type="component" value="Chromosome 3"/>
</dbReference>
<dbReference type="PANTHER" id="PTHR27003:SF383">
    <property type="entry name" value="TYROSINE-PROTEIN KINASE, NON-RECEPTOR JAK_TYK2-RELATED"/>
    <property type="match status" value="1"/>
</dbReference>
<proteinExistence type="predicted"/>
<dbReference type="GO" id="GO:0004674">
    <property type="term" value="F:protein serine/threonine kinase activity"/>
    <property type="evidence" value="ECO:0007669"/>
    <property type="project" value="UniProtKB-KW"/>
</dbReference>
<dbReference type="Pfam" id="PF07714">
    <property type="entry name" value="PK_Tyr_Ser-Thr"/>
    <property type="match status" value="1"/>
</dbReference>
<keyword evidence="9" id="KW-1185">Reference proteome</keyword>
<evidence type="ECO:0000256" key="1">
    <source>
        <dbReference type="ARBA" id="ARBA00022527"/>
    </source>
</evidence>
<evidence type="ECO:0000256" key="4">
    <source>
        <dbReference type="ARBA" id="ARBA00022777"/>
    </source>
</evidence>
<dbReference type="SUPFAM" id="SSF56112">
    <property type="entry name" value="Protein kinase-like (PK-like)"/>
    <property type="match status" value="1"/>
</dbReference>
<reference evidence="7" key="3">
    <citation type="submission" date="2020-06" db="EMBL/GenBank/DDBJ databases">
        <title>Helianthus annuus Genome sequencing and assembly Release 2.</title>
        <authorList>
            <person name="Gouzy J."/>
            <person name="Langlade N."/>
            <person name="Munos S."/>
        </authorList>
    </citation>
    <scope>NUCLEOTIDE SEQUENCE</scope>
    <source>
        <tissue evidence="7">Leaves</tissue>
    </source>
</reference>
<organism evidence="8 9">
    <name type="scientific">Helianthus annuus</name>
    <name type="common">Common sunflower</name>
    <dbReference type="NCBI Taxonomy" id="4232"/>
    <lineage>
        <taxon>Eukaryota</taxon>
        <taxon>Viridiplantae</taxon>
        <taxon>Streptophyta</taxon>
        <taxon>Embryophyta</taxon>
        <taxon>Tracheophyta</taxon>
        <taxon>Spermatophyta</taxon>
        <taxon>Magnoliopsida</taxon>
        <taxon>eudicotyledons</taxon>
        <taxon>Gunneridae</taxon>
        <taxon>Pentapetalae</taxon>
        <taxon>asterids</taxon>
        <taxon>campanulids</taxon>
        <taxon>Asterales</taxon>
        <taxon>Asteraceae</taxon>
        <taxon>Asteroideae</taxon>
        <taxon>Heliantheae alliance</taxon>
        <taxon>Heliantheae</taxon>
        <taxon>Helianthus</taxon>
    </lineage>
</organism>
<dbReference type="PROSITE" id="PS50011">
    <property type="entry name" value="PROTEIN_KINASE_DOM"/>
    <property type="match status" value="1"/>
</dbReference>
<dbReference type="Gene3D" id="3.30.200.20">
    <property type="entry name" value="Phosphorylase Kinase, domain 1"/>
    <property type="match status" value="1"/>
</dbReference>
<evidence type="ECO:0000256" key="3">
    <source>
        <dbReference type="ARBA" id="ARBA00022741"/>
    </source>
</evidence>
<evidence type="ECO:0000256" key="2">
    <source>
        <dbReference type="ARBA" id="ARBA00022679"/>
    </source>
</evidence>
<protein>
    <recommendedName>
        <fullName evidence="6">Protein kinase domain-containing protein</fullName>
    </recommendedName>
</protein>
<dbReference type="EMBL" id="CM007892">
    <property type="protein sequence ID" value="OTG30918.1"/>
    <property type="molecule type" value="Genomic_DNA"/>
</dbReference>
<keyword evidence="1" id="KW-0723">Serine/threonine-protein kinase</keyword>
<keyword evidence="2 7" id="KW-0808">Transferase</keyword>
<dbReference type="Gramene" id="mRNA:HanXRQr2_Chr03g0104631">
    <property type="protein sequence ID" value="CDS:HanXRQr2_Chr03g0104631.1"/>
    <property type="gene ID" value="HanXRQr2_Chr03g0104631"/>
</dbReference>
<name>A0A251V5M6_HELAN</name>
<dbReference type="AlphaFoldDB" id="A0A251V5M6"/>
<dbReference type="InterPro" id="IPR011009">
    <property type="entry name" value="Kinase-like_dom_sf"/>
</dbReference>
<feature type="domain" description="Protein kinase" evidence="6">
    <location>
        <begin position="24"/>
        <end position="297"/>
    </location>
</feature>
<evidence type="ECO:0000259" key="6">
    <source>
        <dbReference type="PROSITE" id="PS50011"/>
    </source>
</evidence>
<dbReference type="InParanoid" id="A0A251V5M6"/>
<dbReference type="InterPro" id="IPR001245">
    <property type="entry name" value="Ser-Thr/Tyr_kinase_cat_dom"/>
</dbReference>
<keyword evidence="4" id="KW-0418">Kinase</keyword>
<dbReference type="PANTHER" id="PTHR27003">
    <property type="entry name" value="OS07G0166700 PROTEIN"/>
    <property type="match status" value="1"/>
</dbReference>
<sequence length="427" mass="49809">MSFRSDLDHLRIPLQEILSATNNFSDQNLIREGGFGKIFKGKLGCIKNIDIVARRFDPKYGQGDTEFWTEVSMLSTLEHPNLVSFIGFCDEAEEKIIVTEYEVNSSLDKYLSDPTLTWTQRLHICIGVARAISYLYWTPGPRINLSVIHRNIKSSKILLDHNWEPKLSGYELSVQRPAAKRDRHLIRELSGTYGYVDPVYAKAGKVSHKSDVFSLGVVLFEVLCGRRAFIPDKFEDEEQSLMFTMKRLKHFNVSKDRLISRLARSHYEEGKLDDIINRDLRNQMEQRSYLIFSHTAYLCLNEKQEHRPNIYLVVHRLKRALKLQQEYCHVRSFCFFVGSNNVCNRLKKNRNVYKMVFSYWPIIIQKSIIGCIRVLHQPTHILVLIKNPKTSVYNSEKNLTPLSYFNGGLFYKKKKKIEQFRLLSANN</sequence>
<dbReference type="EMBL" id="MNCJ02000318">
    <property type="protein sequence ID" value="KAF5813933.1"/>
    <property type="molecule type" value="Genomic_DNA"/>
</dbReference>
<reference evidence="7 9" key="1">
    <citation type="journal article" date="2017" name="Nature">
        <title>The sunflower genome provides insights into oil metabolism, flowering and Asterid evolution.</title>
        <authorList>
            <person name="Badouin H."/>
            <person name="Gouzy J."/>
            <person name="Grassa C.J."/>
            <person name="Murat F."/>
            <person name="Staton S.E."/>
            <person name="Cottret L."/>
            <person name="Lelandais-Briere C."/>
            <person name="Owens G.L."/>
            <person name="Carrere S."/>
            <person name="Mayjonade B."/>
            <person name="Legrand L."/>
            <person name="Gill N."/>
            <person name="Kane N.C."/>
            <person name="Bowers J.E."/>
            <person name="Hubner S."/>
            <person name="Bellec A."/>
            <person name="Berard A."/>
            <person name="Berges H."/>
            <person name="Blanchet N."/>
            <person name="Boniface M.C."/>
            <person name="Brunel D."/>
            <person name="Catrice O."/>
            <person name="Chaidir N."/>
            <person name="Claudel C."/>
            <person name="Donnadieu C."/>
            <person name="Faraut T."/>
            <person name="Fievet G."/>
            <person name="Helmstetter N."/>
            <person name="King M."/>
            <person name="Knapp S.J."/>
            <person name="Lai Z."/>
            <person name="Le Paslier M.C."/>
            <person name="Lippi Y."/>
            <person name="Lorenzon L."/>
            <person name="Mandel J.R."/>
            <person name="Marage G."/>
            <person name="Marchand G."/>
            <person name="Marquand E."/>
            <person name="Bret-Mestries E."/>
            <person name="Morien E."/>
            <person name="Nambeesan S."/>
            <person name="Nguyen T."/>
            <person name="Pegot-Espagnet P."/>
            <person name="Pouilly N."/>
            <person name="Raftis F."/>
            <person name="Sallet E."/>
            <person name="Schiex T."/>
            <person name="Thomas J."/>
            <person name="Vandecasteele C."/>
            <person name="Vares D."/>
            <person name="Vear F."/>
            <person name="Vautrin S."/>
            <person name="Crespi M."/>
            <person name="Mangin B."/>
            <person name="Burke J.M."/>
            <person name="Salse J."/>
            <person name="Munos S."/>
            <person name="Vincourt P."/>
            <person name="Rieseberg L.H."/>
            <person name="Langlade N.B."/>
        </authorList>
    </citation>
    <scope>NUCLEOTIDE SEQUENCE [LARGE SCALE GENOMIC DNA]</scope>
    <source>
        <strain evidence="9">cv. SF193</strain>
        <tissue evidence="7">Leaves</tissue>
    </source>
</reference>
<evidence type="ECO:0000313" key="7">
    <source>
        <dbReference type="EMBL" id="KAF5813933.1"/>
    </source>
</evidence>
<evidence type="ECO:0000313" key="9">
    <source>
        <dbReference type="Proteomes" id="UP000215914"/>
    </source>
</evidence>
<reference evidence="8" key="2">
    <citation type="submission" date="2017-02" db="EMBL/GenBank/DDBJ databases">
        <title>Sunflower complete genome.</title>
        <authorList>
            <person name="Langlade N."/>
            <person name="Munos S."/>
        </authorList>
    </citation>
    <scope>NUCLEOTIDE SEQUENCE [LARGE SCALE GENOMIC DNA]</scope>
    <source>
        <tissue evidence="8">Leaves</tissue>
    </source>
</reference>
<keyword evidence="5" id="KW-0067">ATP-binding</keyword>
<dbReference type="GO" id="GO:0005886">
    <property type="term" value="C:plasma membrane"/>
    <property type="evidence" value="ECO:0000318"/>
    <property type="project" value="GO_Central"/>
</dbReference>
<evidence type="ECO:0000313" key="8">
    <source>
        <dbReference type="EMBL" id="OTG30918.1"/>
    </source>
</evidence>
<dbReference type="Gene3D" id="1.10.510.10">
    <property type="entry name" value="Transferase(Phosphotransferase) domain 1"/>
    <property type="match status" value="1"/>
</dbReference>
<dbReference type="InterPro" id="IPR045272">
    <property type="entry name" value="ANXUR1/2-like"/>
</dbReference>